<name>A0ACC1T599_9APHY</name>
<protein>
    <submittedName>
        <fullName evidence="1">Uncharacterized protein</fullName>
    </submittedName>
</protein>
<gene>
    <name evidence="1" type="ORF">NM688_g3736</name>
</gene>
<evidence type="ECO:0000313" key="1">
    <source>
        <dbReference type="EMBL" id="KAJ3553217.1"/>
    </source>
</evidence>
<reference evidence="1" key="1">
    <citation type="submission" date="2022-07" db="EMBL/GenBank/DDBJ databases">
        <title>Genome Sequence of Phlebia brevispora.</title>
        <authorList>
            <person name="Buettner E."/>
        </authorList>
    </citation>
    <scope>NUCLEOTIDE SEQUENCE</scope>
    <source>
        <strain evidence="1">MPL23</strain>
    </source>
</reference>
<keyword evidence="2" id="KW-1185">Reference proteome</keyword>
<comment type="caution">
    <text evidence="1">The sequence shown here is derived from an EMBL/GenBank/DDBJ whole genome shotgun (WGS) entry which is preliminary data.</text>
</comment>
<accession>A0ACC1T599</accession>
<proteinExistence type="predicted"/>
<organism evidence="1 2">
    <name type="scientific">Phlebia brevispora</name>
    <dbReference type="NCBI Taxonomy" id="194682"/>
    <lineage>
        <taxon>Eukaryota</taxon>
        <taxon>Fungi</taxon>
        <taxon>Dikarya</taxon>
        <taxon>Basidiomycota</taxon>
        <taxon>Agaricomycotina</taxon>
        <taxon>Agaricomycetes</taxon>
        <taxon>Polyporales</taxon>
        <taxon>Meruliaceae</taxon>
        <taxon>Phlebia</taxon>
    </lineage>
</organism>
<dbReference type="Proteomes" id="UP001148662">
    <property type="component" value="Unassembled WGS sequence"/>
</dbReference>
<dbReference type="EMBL" id="JANHOG010000565">
    <property type="protein sequence ID" value="KAJ3553217.1"/>
    <property type="molecule type" value="Genomic_DNA"/>
</dbReference>
<sequence length="295" mass="31882">MNALKTRKLEGEHEQDVVAAAFSPDGSLLATAGLDGVLCVWKTATESLPTTLLCGLEDGTVGCSQLSLTAFTAHYSPVEKLAVAGSLFASGAHEEVKIWRSGLRDDWYLVNSLDSPLEDVIADNGEHETLVTALHFVDLESGVTALAVVYMFHGLWIFDSQTCARLYAVPLKGMIADACISSDGKTLATSKIFGGIDLYAIGLNDTSYIRTLHREAMDSEGHILPVTFVKESTVLLGGTNRGMVLVWDTSQGRRLDKFSVEGKQPVTAITVNAAGYFMDQFTGTQCQPRPFRILT</sequence>
<evidence type="ECO:0000313" key="2">
    <source>
        <dbReference type="Proteomes" id="UP001148662"/>
    </source>
</evidence>